<keyword evidence="1" id="KW-1133">Transmembrane helix</keyword>
<dbReference type="PANTHER" id="PTHR43283:SF7">
    <property type="entry name" value="BETA-LACTAMASE-RELATED DOMAIN-CONTAINING PROTEIN"/>
    <property type="match status" value="1"/>
</dbReference>
<dbReference type="InterPro" id="IPR012338">
    <property type="entry name" value="Beta-lactam/transpept-like"/>
</dbReference>
<name>A0A1I7B3N3_9FLAO</name>
<organism evidence="3 4">
    <name type="scientific">Lishizhenia tianjinensis</name>
    <dbReference type="NCBI Taxonomy" id="477690"/>
    <lineage>
        <taxon>Bacteria</taxon>
        <taxon>Pseudomonadati</taxon>
        <taxon>Bacteroidota</taxon>
        <taxon>Flavobacteriia</taxon>
        <taxon>Flavobacteriales</taxon>
        <taxon>Crocinitomicaceae</taxon>
        <taxon>Lishizhenia</taxon>
    </lineage>
</organism>
<keyword evidence="1" id="KW-0812">Transmembrane</keyword>
<sequence>MPTNKTFQKLKNLTRKLSYFLLFLFLVGNLFILLSGRFYLYKGIYYTYLHGKSGPTLYDEDVFANRFIANDDLFIEDLTLSEGYNSYQFSALDEDSLRDIETASFLVYENNKLVFESYWDEHNRQKLGNSFSVSKTVVGLLIGAAIQDGYIKSIEEPIAKYLPFIEQDNAVKIKHLLWMASGLDWTESGSDPLSKNAEAYYTGKLDELLACSQFKDAPGEKFEYKSGNSQLLGMILKNATGKSVASYAQEKFWTQLGMESDAFWSLDNKDGSEKSFCCLYATSRDFLKLGKLILNKGRHKEKQIIPEDFISQMMMNPEISNDGLPNKAYGMHIWTLNGEVKTVYARGILGQYIIVQPEKNRIIVRTGSQRREKYQIDKKDTSNYYLHDHPKDLFLYLRLAQEICDKQ</sequence>
<feature type="domain" description="Beta-lactamase-related" evidence="2">
    <location>
        <begin position="98"/>
        <end position="365"/>
    </location>
</feature>
<dbReference type="InterPro" id="IPR050789">
    <property type="entry name" value="Diverse_Enzym_Activities"/>
</dbReference>
<dbReference type="InterPro" id="IPR001466">
    <property type="entry name" value="Beta-lactam-related"/>
</dbReference>
<keyword evidence="1" id="KW-0472">Membrane</keyword>
<dbReference type="SUPFAM" id="SSF56601">
    <property type="entry name" value="beta-lactamase/transpeptidase-like"/>
    <property type="match status" value="1"/>
</dbReference>
<dbReference type="AlphaFoldDB" id="A0A1I7B3N3"/>
<accession>A0A1I7B3N3</accession>
<dbReference type="OrthoDB" id="9773047at2"/>
<feature type="transmembrane region" description="Helical" evidence="1">
    <location>
        <begin position="20"/>
        <end position="40"/>
    </location>
</feature>
<protein>
    <submittedName>
        <fullName evidence="3">CubicO group peptidase, beta-lactamase class C family</fullName>
    </submittedName>
</protein>
<evidence type="ECO:0000313" key="4">
    <source>
        <dbReference type="Proteomes" id="UP000236454"/>
    </source>
</evidence>
<gene>
    <name evidence="3" type="ORF">SAMN05216474_2517</name>
</gene>
<dbReference type="Proteomes" id="UP000236454">
    <property type="component" value="Unassembled WGS sequence"/>
</dbReference>
<dbReference type="PANTHER" id="PTHR43283">
    <property type="entry name" value="BETA-LACTAMASE-RELATED"/>
    <property type="match status" value="1"/>
</dbReference>
<reference evidence="3 4" key="1">
    <citation type="submission" date="2016-10" db="EMBL/GenBank/DDBJ databases">
        <authorList>
            <person name="de Groot N.N."/>
        </authorList>
    </citation>
    <scope>NUCLEOTIDE SEQUENCE [LARGE SCALE GENOMIC DNA]</scope>
    <source>
        <strain evidence="3 4">CGMCC 1.7005</strain>
    </source>
</reference>
<dbReference type="RefSeq" id="WP_090250723.1">
    <property type="nucleotide sequence ID" value="NZ_FPAS01000004.1"/>
</dbReference>
<proteinExistence type="predicted"/>
<evidence type="ECO:0000313" key="3">
    <source>
        <dbReference type="EMBL" id="SFT81751.1"/>
    </source>
</evidence>
<dbReference type="Pfam" id="PF00144">
    <property type="entry name" value="Beta-lactamase"/>
    <property type="match status" value="1"/>
</dbReference>
<dbReference type="STRING" id="477690.SAMN05216474_2517"/>
<keyword evidence="4" id="KW-1185">Reference proteome</keyword>
<evidence type="ECO:0000256" key="1">
    <source>
        <dbReference type="SAM" id="Phobius"/>
    </source>
</evidence>
<evidence type="ECO:0000259" key="2">
    <source>
        <dbReference type="Pfam" id="PF00144"/>
    </source>
</evidence>
<dbReference type="EMBL" id="FPAS01000004">
    <property type="protein sequence ID" value="SFT81751.1"/>
    <property type="molecule type" value="Genomic_DNA"/>
</dbReference>
<dbReference type="Gene3D" id="3.40.710.10">
    <property type="entry name" value="DD-peptidase/beta-lactamase superfamily"/>
    <property type="match status" value="1"/>
</dbReference>